<evidence type="ECO:0000256" key="13">
    <source>
        <dbReference type="SAM" id="Phobius"/>
    </source>
</evidence>
<sequence>MGGGLSDLKDERVRRLRPTVFFPNLDDEVKEVLRKTWVLAWPVLIEQALAMISQVADMAMVGRLGAEAVAAIGLSMQPFFLLNAIFMGISVGTTALSARAAGSKDLEKAGKVIGQSIIVAFFAGLIISYLGYVNSYKIMIYMGAEPSVRLLGSNYLRAMMPGMLFLFVFSVAAGGLRGSGDTRTPMVVNAVINILHIFTNYVFIFGKFGFPRLEVVGAGISSSLSRLGAAAALIYVLSKQDNRLFVNWKKVIKEFDWPLFSSMLRIGLPAAVERILISTGQIVYTRQVAGLGTGAYAAHSISLNVESLSYMPGIGFATAATAMVGQRLGAGDAKGAQKSAGISLLFAMAIMGIMGLMFFSFPVMFLRIFTDDPEIIARATVLLRIVAFTQIPECVGMVIPGALRGAGDTRITVYITILGMWMIRLGFTFIFLNYFDMGLVGAWIAMFLDWTVRSLLYWIRFKSGNWKSIKI</sequence>
<proteinExistence type="inferred from homology"/>
<keyword evidence="5" id="KW-0813">Transport</keyword>
<dbReference type="GO" id="GO:0015297">
    <property type="term" value="F:antiporter activity"/>
    <property type="evidence" value="ECO:0007669"/>
    <property type="project" value="UniProtKB-KW"/>
</dbReference>
<keyword evidence="10" id="KW-0406">Ion transport</keyword>
<accession>D9S2Y9</accession>
<evidence type="ECO:0000256" key="10">
    <source>
        <dbReference type="ARBA" id="ARBA00023065"/>
    </source>
</evidence>
<dbReference type="InterPro" id="IPR048279">
    <property type="entry name" value="MdtK-like"/>
</dbReference>
<feature type="transmembrane region" description="Helical" evidence="13">
    <location>
        <begin position="440"/>
        <end position="459"/>
    </location>
</feature>
<evidence type="ECO:0000256" key="9">
    <source>
        <dbReference type="ARBA" id="ARBA00022989"/>
    </source>
</evidence>
<dbReference type="PANTHER" id="PTHR43298">
    <property type="entry name" value="MULTIDRUG RESISTANCE PROTEIN NORM-RELATED"/>
    <property type="match status" value="1"/>
</dbReference>
<comment type="similarity">
    <text evidence="3">Belongs to the multi antimicrobial extrusion (MATE) (TC 2.A.66.1) family.</text>
</comment>
<keyword evidence="11 13" id="KW-0472">Membrane</keyword>
<name>D9S2Y9_THEOJ</name>
<gene>
    <name evidence="14" type="ordered locus">Toce_1004</name>
</gene>
<dbReference type="PANTHER" id="PTHR43298:SF2">
    <property type="entry name" value="FMN_FAD EXPORTER YEEO-RELATED"/>
    <property type="match status" value="1"/>
</dbReference>
<feature type="transmembrane region" description="Helical" evidence="13">
    <location>
        <begin position="154"/>
        <end position="174"/>
    </location>
</feature>
<dbReference type="HOGENOM" id="CLU_012893_5_3_9"/>
<dbReference type="NCBIfam" id="TIGR00797">
    <property type="entry name" value="matE"/>
    <property type="match status" value="1"/>
</dbReference>
<feature type="transmembrane region" description="Helical" evidence="13">
    <location>
        <begin position="186"/>
        <end position="203"/>
    </location>
</feature>
<feature type="transmembrane region" description="Helical" evidence="13">
    <location>
        <begin position="112"/>
        <end position="133"/>
    </location>
</feature>
<dbReference type="GO" id="GO:0005886">
    <property type="term" value="C:plasma membrane"/>
    <property type="evidence" value="ECO:0007669"/>
    <property type="project" value="UniProtKB-SubCell"/>
</dbReference>
<evidence type="ECO:0000256" key="1">
    <source>
        <dbReference type="ARBA" id="ARBA00003408"/>
    </source>
</evidence>
<evidence type="ECO:0000256" key="7">
    <source>
        <dbReference type="ARBA" id="ARBA00022475"/>
    </source>
</evidence>
<feature type="transmembrane region" description="Helical" evidence="13">
    <location>
        <begin position="375"/>
        <end position="399"/>
    </location>
</feature>
<feature type="transmembrane region" description="Helical" evidence="13">
    <location>
        <begin position="411"/>
        <end position="434"/>
    </location>
</feature>
<dbReference type="AlphaFoldDB" id="D9S2Y9"/>
<dbReference type="KEGG" id="toc:Toce_1004"/>
<dbReference type="GO" id="GO:0042910">
    <property type="term" value="F:xenobiotic transmembrane transporter activity"/>
    <property type="evidence" value="ECO:0007669"/>
    <property type="project" value="InterPro"/>
</dbReference>
<dbReference type="InterPro" id="IPR002528">
    <property type="entry name" value="MATE_fam"/>
</dbReference>
<keyword evidence="7" id="KW-1003">Cell membrane</keyword>
<evidence type="ECO:0000256" key="8">
    <source>
        <dbReference type="ARBA" id="ARBA00022692"/>
    </source>
</evidence>
<organism evidence="14 15">
    <name type="scientific">Thermosediminibacter oceani (strain ATCC BAA-1034 / DSM 16646 / JW/IW-1228P)</name>
    <dbReference type="NCBI Taxonomy" id="555079"/>
    <lineage>
        <taxon>Bacteria</taxon>
        <taxon>Bacillati</taxon>
        <taxon>Bacillota</taxon>
        <taxon>Clostridia</taxon>
        <taxon>Thermosediminibacterales</taxon>
        <taxon>Thermosediminibacteraceae</taxon>
        <taxon>Thermosediminibacter</taxon>
    </lineage>
</organism>
<evidence type="ECO:0000313" key="15">
    <source>
        <dbReference type="Proteomes" id="UP000000272"/>
    </source>
</evidence>
<keyword evidence="9 13" id="KW-1133">Transmembrane helix</keyword>
<reference evidence="14 15" key="1">
    <citation type="journal article" date="2010" name="Stand. Genomic Sci.">
        <title>Complete genome sequence of Thermosediminibacter oceani type strain (JW/IW-1228P).</title>
        <authorList>
            <person name="Pitluck S."/>
            <person name="Yasawong M."/>
            <person name="Munk C."/>
            <person name="Nolan M."/>
            <person name="Lapidus A."/>
            <person name="Lucas S."/>
            <person name="Glavina Del Rio T."/>
            <person name="Tice H."/>
            <person name="Cheng J.F."/>
            <person name="Bruce D."/>
            <person name="Detter C."/>
            <person name="Tapia R."/>
            <person name="Han C."/>
            <person name="Goodwin L."/>
            <person name="Liolios K."/>
            <person name="Ivanova N."/>
            <person name="Mavromatis K."/>
            <person name="Mikhailova N."/>
            <person name="Pati A."/>
            <person name="Chen A."/>
            <person name="Palaniappan K."/>
            <person name="Land M."/>
            <person name="Hauser L."/>
            <person name="Chang Y.J."/>
            <person name="Jeffries C.D."/>
            <person name="Rohde M."/>
            <person name="Spring S."/>
            <person name="Sikorski J."/>
            <person name="Goker M."/>
            <person name="Woyke T."/>
            <person name="Bristow J."/>
            <person name="Eisen J.A."/>
            <person name="Markowitz V."/>
            <person name="Hugenholtz P."/>
            <person name="Kyrpides N.C."/>
            <person name="Klenk H.P."/>
        </authorList>
    </citation>
    <scope>NUCLEOTIDE SEQUENCE [LARGE SCALE GENOMIC DNA]</scope>
    <source>
        <strain evidence="15">ATCC BAA-1034 / DSM 16646 / JW/IW-1228P</strain>
    </source>
</reference>
<comment type="subcellular location">
    <subcellularLocation>
        <location evidence="2">Cell membrane</location>
        <topology evidence="2">Multi-pass membrane protein</topology>
    </subcellularLocation>
</comment>
<evidence type="ECO:0000256" key="3">
    <source>
        <dbReference type="ARBA" id="ARBA00010199"/>
    </source>
</evidence>
<evidence type="ECO:0000256" key="12">
    <source>
        <dbReference type="ARBA" id="ARBA00031636"/>
    </source>
</evidence>
<keyword evidence="6" id="KW-0050">Antiport</keyword>
<evidence type="ECO:0000313" key="14">
    <source>
        <dbReference type="EMBL" id="ADL07766.1"/>
    </source>
</evidence>
<dbReference type="Pfam" id="PF01554">
    <property type="entry name" value="MatE"/>
    <property type="match status" value="2"/>
</dbReference>
<dbReference type="EMBL" id="CP002131">
    <property type="protein sequence ID" value="ADL07766.1"/>
    <property type="molecule type" value="Genomic_DNA"/>
</dbReference>
<evidence type="ECO:0000256" key="5">
    <source>
        <dbReference type="ARBA" id="ARBA00022448"/>
    </source>
</evidence>
<dbReference type="STRING" id="555079.Toce_1004"/>
<evidence type="ECO:0000256" key="11">
    <source>
        <dbReference type="ARBA" id="ARBA00023136"/>
    </source>
</evidence>
<keyword evidence="8 13" id="KW-0812">Transmembrane</keyword>
<dbReference type="CDD" id="cd13137">
    <property type="entry name" value="MATE_NorM_like"/>
    <property type="match status" value="1"/>
</dbReference>
<dbReference type="eggNOG" id="COG0534">
    <property type="taxonomic scope" value="Bacteria"/>
</dbReference>
<keyword evidence="15" id="KW-1185">Reference proteome</keyword>
<comment type="function">
    <text evidence="1">Multidrug efflux pump.</text>
</comment>
<dbReference type="InterPro" id="IPR050222">
    <property type="entry name" value="MATE_MdtK"/>
</dbReference>
<dbReference type="PIRSF" id="PIRSF006603">
    <property type="entry name" value="DinF"/>
    <property type="match status" value="1"/>
</dbReference>
<protein>
    <recommendedName>
        <fullName evidence="4">Probable multidrug resistance protein NorM</fullName>
    </recommendedName>
    <alternativeName>
        <fullName evidence="12">Multidrug-efflux transporter</fullName>
    </alternativeName>
</protein>
<feature type="transmembrane region" description="Helical" evidence="13">
    <location>
        <begin position="344"/>
        <end position="369"/>
    </location>
</feature>
<evidence type="ECO:0000256" key="2">
    <source>
        <dbReference type="ARBA" id="ARBA00004651"/>
    </source>
</evidence>
<feature type="transmembrane region" description="Helical" evidence="13">
    <location>
        <begin position="215"/>
        <end position="237"/>
    </location>
</feature>
<feature type="transmembrane region" description="Helical" evidence="13">
    <location>
        <begin position="68"/>
        <end position="92"/>
    </location>
</feature>
<dbReference type="GO" id="GO:0006811">
    <property type="term" value="P:monoatomic ion transport"/>
    <property type="evidence" value="ECO:0007669"/>
    <property type="project" value="UniProtKB-KW"/>
</dbReference>
<dbReference type="Proteomes" id="UP000000272">
    <property type="component" value="Chromosome"/>
</dbReference>
<evidence type="ECO:0000256" key="6">
    <source>
        <dbReference type="ARBA" id="ARBA00022449"/>
    </source>
</evidence>
<evidence type="ECO:0000256" key="4">
    <source>
        <dbReference type="ARBA" id="ARBA00020268"/>
    </source>
</evidence>